<evidence type="ECO:0000313" key="1">
    <source>
        <dbReference type="EMBL" id="GAL72854.1"/>
    </source>
</evidence>
<accession>A0A090WBN4</accession>
<comment type="caution">
    <text evidence="1">The sequence shown here is derived from an EMBL/GenBank/DDBJ whole genome shotgun (WGS) entry which is preliminary data.</text>
</comment>
<proteinExistence type="predicted"/>
<dbReference type="EMBL" id="BBNS01000032">
    <property type="protein sequence ID" value="GAL72854.1"/>
    <property type="molecule type" value="Genomic_DNA"/>
</dbReference>
<evidence type="ECO:0000313" key="2">
    <source>
        <dbReference type="Proteomes" id="UP000029646"/>
    </source>
</evidence>
<protein>
    <submittedName>
        <fullName evidence="1">Uncharacterized protein</fullName>
    </submittedName>
</protein>
<sequence>MLFKLLLNRFLLFSVAVLYDTLFGACANCSRLFLMALMVVFLKVSELVTTEIFRFQEC</sequence>
<dbReference type="AlphaFoldDB" id="A0A090WBN4"/>
<gene>
    <name evidence="1" type="ORF">JCM19302_214</name>
</gene>
<organism evidence="1 2">
    <name type="scientific">Jejuia pallidilutea</name>
    <dbReference type="NCBI Taxonomy" id="504487"/>
    <lineage>
        <taxon>Bacteria</taxon>
        <taxon>Pseudomonadati</taxon>
        <taxon>Bacteroidota</taxon>
        <taxon>Flavobacteriia</taxon>
        <taxon>Flavobacteriales</taxon>
        <taxon>Flavobacteriaceae</taxon>
        <taxon>Jejuia</taxon>
    </lineage>
</organism>
<name>A0A090WBN4_9FLAO</name>
<dbReference type="Proteomes" id="UP000029646">
    <property type="component" value="Unassembled WGS sequence"/>
</dbReference>
<reference evidence="1 2" key="1">
    <citation type="journal article" date="2014" name="Genome Announc.">
        <title>Draft Genome Sequence of Marine Flavobacterium Jejuia pallidilutea Strain 11shimoA1 and Pigmentation Mutants.</title>
        <authorList>
            <person name="Takatani N."/>
            <person name="Nakanishi M."/>
            <person name="Meirelles P."/>
            <person name="Mino S."/>
            <person name="Suda W."/>
            <person name="Oshima K."/>
            <person name="Hattori M."/>
            <person name="Ohkuma M."/>
            <person name="Hosokawa M."/>
            <person name="Miyashita K."/>
            <person name="Thompson F.L."/>
            <person name="Niwa A."/>
            <person name="Sawabe T."/>
            <person name="Sawabe T."/>
        </authorList>
    </citation>
    <scope>NUCLEOTIDE SEQUENCE [LARGE SCALE GENOMIC DNA]</scope>
    <source>
        <strain evidence="2">JCM19302</strain>
    </source>
</reference>